<dbReference type="RefSeq" id="WP_181929687.1">
    <property type="nucleotide sequence ID" value="NZ_CP054698.1"/>
</dbReference>
<gene>
    <name evidence="1" type="ORF">HUN01_32955</name>
</gene>
<dbReference type="Proteomes" id="UP000514713">
    <property type="component" value="Chromosome"/>
</dbReference>
<proteinExistence type="predicted"/>
<reference evidence="2" key="1">
    <citation type="submission" date="2020-06" db="EMBL/GenBank/DDBJ databases">
        <title>Nostoc edaphicum CCNP1411 genome.</title>
        <authorList>
            <person name="Fidor A."/>
            <person name="Grabski M."/>
            <person name="Gawor J."/>
            <person name="Gromadka R."/>
            <person name="Wegrzyn G."/>
            <person name="Mazur-Marzec H."/>
        </authorList>
    </citation>
    <scope>NUCLEOTIDE SEQUENCE [LARGE SCALE GENOMIC DNA]</scope>
    <source>
        <strain evidence="2">CCNP1411</strain>
    </source>
</reference>
<name>A0A7D7LFB2_9NOSO</name>
<keyword evidence="2" id="KW-1185">Reference proteome</keyword>
<dbReference type="AlphaFoldDB" id="A0A7D7LFB2"/>
<protein>
    <submittedName>
        <fullName evidence="1">PEP-CTERM sorting domain-containing protein</fullName>
    </submittedName>
</protein>
<organism evidence="1 2">
    <name type="scientific">Nostoc edaphicum CCNP1411</name>
    <dbReference type="NCBI Taxonomy" id="1472755"/>
    <lineage>
        <taxon>Bacteria</taxon>
        <taxon>Bacillati</taxon>
        <taxon>Cyanobacteriota</taxon>
        <taxon>Cyanophyceae</taxon>
        <taxon>Nostocales</taxon>
        <taxon>Nostocaceae</taxon>
        <taxon>Nostoc</taxon>
    </lineage>
</organism>
<evidence type="ECO:0000313" key="1">
    <source>
        <dbReference type="EMBL" id="QMS92173.1"/>
    </source>
</evidence>
<accession>A0A7D7LFB2</accession>
<dbReference type="KEGG" id="ned:HUN01_32955"/>
<evidence type="ECO:0000313" key="2">
    <source>
        <dbReference type="Proteomes" id="UP000514713"/>
    </source>
</evidence>
<dbReference type="EMBL" id="CP054698">
    <property type="protein sequence ID" value="QMS92173.1"/>
    <property type="molecule type" value="Genomic_DNA"/>
</dbReference>
<sequence length="194" mass="21185">MELKLGIATAGFTLSVAVIGVKPAHAFDFTYTDTTIGQPTWTRPFVANEVNIPTLPSGIGTVASYSTFEFKVDTEGLYNFLSIAKNPTEWDNYLFLYTDNFNPNNPLLNAVIGNDDFPKRGRSGFNNVSLTTDKNYFLVTTGYFDASQGVFENTISGSGKVVKTVPEPPLILGSAIAMVMGWIIKRFSKACQSP</sequence>